<evidence type="ECO:0000313" key="1">
    <source>
        <dbReference type="EMBL" id="KAJ6263726.1"/>
    </source>
</evidence>
<sequence length="181" mass="20712">MSYPTIQAYQAYTNGTEERLREHPVLDFLFHHQESFDHGNMKTEPYTVFHTDDFTFTKTDGTVLPPGEASWKGWLEGYVFFTEHLHEARYVCVYERDGGWEMVGVANIYCNLPVPGERTKTDLSGRKWDIVVPGSFIFNCVQDSAGPKGFKVKSMTLFGDRVPAVAEMIKRGMVKPEDLFK</sequence>
<protein>
    <recommendedName>
        <fullName evidence="3">SnoaL-like domain-containing protein</fullName>
    </recommendedName>
</protein>
<dbReference type="AlphaFoldDB" id="A0AAD6NLC4"/>
<dbReference type="Proteomes" id="UP001221413">
    <property type="component" value="Unassembled WGS sequence"/>
</dbReference>
<accession>A0AAD6NLC4</accession>
<organism evidence="1 2">
    <name type="scientific">Drechslerella dactyloides</name>
    <name type="common">Nematode-trapping fungus</name>
    <name type="synonym">Arthrobotrys dactyloides</name>
    <dbReference type="NCBI Taxonomy" id="74499"/>
    <lineage>
        <taxon>Eukaryota</taxon>
        <taxon>Fungi</taxon>
        <taxon>Dikarya</taxon>
        <taxon>Ascomycota</taxon>
        <taxon>Pezizomycotina</taxon>
        <taxon>Orbiliomycetes</taxon>
        <taxon>Orbiliales</taxon>
        <taxon>Orbiliaceae</taxon>
        <taxon>Drechslerella</taxon>
    </lineage>
</organism>
<keyword evidence="2" id="KW-1185">Reference proteome</keyword>
<reference evidence="1" key="1">
    <citation type="submission" date="2023-01" db="EMBL/GenBank/DDBJ databases">
        <title>The chitinases involved in constricting ring structure development in the nematode-trapping fungus Drechslerella dactyloides.</title>
        <authorList>
            <person name="Wang R."/>
            <person name="Zhang L."/>
            <person name="Tang P."/>
            <person name="Li S."/>
            <person name="Liang L."/>
        </authorList>
    </citation>
    <scope>NUCLEOTIDE SEQUENCE</scope>
    <source>
        <strain evidence="1">YMF1.00031</strain>
    </source>
</reference>
<name>A0AAD6NLC4_DREDA</name>
<proteinExistence type="predicted"/>
<evidence type="ECO:0008006" key="3">
    <source>
        <dbReference type="Google" id="ProtNLM"/>
    </source>
</evidence>
<gene>
    <name evidence="1" type="ORF">Dda_2296</name>
</gene>
<evidence type="ECO:0000313" key="2">
    <source>
        <dbReference type="Proteomes" id="UP001221413"/>
    </source>
</evidence>
<comment type="caution">
    <text evidence="1">The sequence shown here is derived from an EMBL/GenBank/DDBJ whole genome shotgun (WGS) entry which is preliminary data.</text>
</comment>
<dbReference type="EMBL" id="JAQGDS010000002">
    <property type="protein sequence ID" value="KAJ6263726.1"/>
    <property type="molecule type" value="Genomic_DNA"/>
</dbReference>